<name>A0A7V8RUN8_9MYCO</name>
<organism evidence="1 3">
    <name type="scientific">Mycobacteroides immunogenum</name>
    <dbReference type="NCBI Taxonomy" id="83262"/>
    <lineage>
        <taxon>Bacteria</taxon>
        <taxon>Bacillati</taxon>
        <taxon>Actinomycetota</taxon>
        <taxon>Actinomycetes</taxon>
        <taxon>Mycobacteriales</taxon>
        <taxon>Mycobacteriaceae</taxon>
        <taxon>Mycobacteroides</taxon>
    </lineage>
</organism>
<dbReference type="AlphaFoldDB" id="A0A7V8RUN8"/>
<dbReference type="Proteomes" id="UP000037843">
    <property type="component" value="Unassembled WGS sequence"/>
</dbReference>
<evidence type="ECO:0000313" key="4">
    <source>
        <dbReference type="Proteomes" id="UP000037962"/>
    </source>
</evidence>
<dbReference type="EMBL" id="LJFO01000016">
    <property type="protein sequence ID" value="KPG04791.1"/>
    <property type="molecule type" value="Genomic_DNA"/>
</dbReference>
<reference evidence="3 4" key="1">
    <citation type="submission" date="2015-09" db="EMBL/GenBank/DDBJ databases">
        <title>Genome Sequences of Mycobacterium immunogenum Isolates, Recuperated from a Chloraminated Drinking Water Distribution System Simulator Subjected to Episodes of Nitrification.</title>
        <authorList>
            <person name="Gomez-Alvarez V."/>
            <person name="Revetta R.P."/>
        </authorList>
    </citation>
    <scope>NUCLEOTIDE SEQUENCE [LARGE SCALE GENOMIC DNA]</scope>
    <source>
        <strain evidence="1 3">H008</strain>
        <strain evidence="2 4">H076</strain>
    </source>
</reference>
<dbReference type="KEGG" id="miz:BAB75_09735"/>
<accession>A0A7V8RUN8</accession>
<protein>
    <submittedName>
        <fullName evidence="1">Uncharacterized protein</fullName>
    </submittedName>
</protein>
<dbReference type="EMBL" id="LJFS01000029">
    <property type="protein sequence ID" value="KPG29689.1"/>
    <property type="molecule type" value="Genomic_DNA"/>
</dbReference>
<keyword evidence="4" id="KW-1185">Reference proteome</keyword>
<proteinExistence type="predicted"/>
<comment type="caution">
    <text evidence="1">The sequence shown here is derived from an EMBL/GenBank/DDBJ whole genome shotgun (WGS) entry which is preliminary data.</text>
</comment>
<evidence type="ECO:0000313" key="3">
    <source>
        <dbReference type="Proteomes" id="UP000037843"/>
    </source>
</evidence>
<evidence type="ECO:0000313" key="1">
    <source>
        <dbReference type="EMBL" id="KPG04791.1"/>
    </source>
</evidence>
<gene>
    <name evidence="1" type="ORF">AN908_23400</name>
    <name evidence="2" type="ORF">AN912_20110</name>
</gene>
<sequence length="195" mass="23000">MKMTENDVEDTTRRQCRWCRVWLDTEDDEDRERWYGAKDFCSDECAEKAQESLTERVERLIEEFQERGTARASYEHDEAEVEAEVIEEFAIVQISVRRDAECDFCRQRTRIGGPVVHFDRDGDEEGGYGHHQHGCGHWNVPACDYIRSRDEGEIRALIERVIDANNADVISELRRWWDECDPEEKEGCEFEDLVM</sequence>
<evidence type="ECO:0000313" key="2">
    <source>
        <dbReference type="EMBL" id="KPG29689.1"/>
    </source>
</evidence>
<dbReference type="Proteomes" id="UP000037962">
    <property type="component" value="Unassembled WGS sequence"/>
</dbReference>